<feature type="region of interest" description="Disordered" evidence="1">
    <location>
        <begin position="310"/>
        <end position="362"/>
    </location>
</feature>
<dbReference type="Proteomes" id="UP000661607">
    <property type="component" value="Unassembled WGS sequence"/>
</dbReference>
<name>A0ABR9KDF0_9ACTN</name>
<feature type="region of interest" description="Disordered" evidence="1">
    <location>
        <begin position="418"/>
        <end position="451"/>
    </location>
</feature>
<dbReference type="EMBL" id="JADBEF010000001">
    <property type="protein sequence ID" value="MBE1560048.1"/>
    <property type="molecule type" value="Genomic_DNA"/>
</dbReference>
<dbReference type="RefSeq" id="WP_192775194.1">
    <property type="nucleotide sequence ID" value="NZ_BAAASY010000044.1"/>
</dbReference>
<evidence type="ECO:0000313" key="3">
    <source>
        <dbReference type="Proteomes" id="UP000661607"/>
    </source>
</evidence>
<protein>
    <submittedName>
        <fullName evidence="2">Uncharacterized protein</fullName>
    </submittedName>
</protein>
<sequence>MLELRSQGLPPVAQPLLDAIGGIDVRASRLPAAALREAAAQVRVNRHQIDTVILRVRHDRAAAAREAGYRDVSVLLEDWQREEREAEQAFTSQVWAALEDPALADRTAQLVVRLAIRAHLAPLGDLLLRLSEWPQAALAWYCPPEGYHREDDDDRGIPVALAWRHIRTAPQPLQARVLRLPLRPDQRAAAEPFFIFSAATPTPPAALCRYQWTVGWEVDGAFARYGRSTEPTLAAARFGAATVIAEMLLHPKVIRLPISGRLLIPRTAADPLDAEARVIDREAGRTVTQPAKAPAATMTDVCCGEKESRSRCRTRCSSNRPSRSRSGRITVARSSAIASTSAGSAERSAHSMGRPDSIPGGAWRGRIRSVLALVSMVGVSQWPAGTQQDRLPTGPAEPMTGPHRGCAQQRLHLPRAERVTSKRTGGRELTRRECRCRPRAASARARRTAPP</sequence>
<reference evidence="2 3" key="1">
    <citation type="submission" date="2020-10" db="EMBL/GenBank/DDBJ databases">
        <title>Sequencing the genomes of 1000 actinobacteria strains.</title>
        <authorList>
            <person name="Klenk H.-P."/>
        </authorList>
    </citation>
    <scope>NUCLEOTIDE SEQUENCE [LARGE SCALE GENOMIC DNA]</scope>
    <source>
        <strain evidence="2 3">DSM 43748</strain>
    </source>
</reference>
<accession>A0ABR9KDF0</accession>
<gene>
    <name evidence="2" type="ORF">H4W81_002827</name>
</gene>
<feature type="compositionally biased region" description="Low complexity" evidence="1">
    <location>
        <begin position="332"/>
        <end position="345"/>
    </location>
</feature>
<feature type="compositionally biased region" description="Basic and acidic residues" evidence="1">
    <location>
        <begin position="418"/>
        <end position="436"/>
    </location>
</feature>
<organism evidence="2 3">
    <name type="scientific">Nonomuraea africana</name>
    <dbReference type="NCBI Taxonomy" id="46171"/>
    <lineage>
        <taxon>Bacteria</taxon>
        <taxon>Bacillati</taxon>
        <taxon>Actinomycetota</taxon>
        <taxon>Actinomycetes</taxon>
        <taxon>Streptosporangiales</taxon>
        <taxon>Streptosporangiaceae</taxon>
        <taxon>Nonomuraea</taxon>
    </lineage>
</organism>
<evidence type="ECO:0000313" key="2">
    <source>
        <dbReference type="EMBL" id="MBE1560048.1"/>
    </source>
</evidence>
<comment type="caution">
    <text evidence="2">The sequence shown here is derived from an EMBL/GenBank/DDBJ whole genome shotgun (WGS) entry which is preliminary data.</text>
</comment>
<evidence type="ECO:0000256" key="1">
    <source>
        <dbReference type="SAM" id="MobiDB-lite"/>
    </source>
</evidence>
<proteinExistence type="predicted"/>
<keyword evidence="3" id="KW-1185">Reference proteome</keyword>